<dbReference type="PANTHER" id="PTHR10383">
    <property type="entry name" value="SERINE INCORPORATOR"/>
    <property type="match status" value="1"/>
</dbReference>
<dbReference type="AlphaFoldDB" id="A0A7J6WGH7"/>
<evidence type="ECO:0000256" key="1">
    <source>
        <dbReference type="ARBA" id="ARBA00004141"/>
    </source>
</evidence>
<comment type="caution">
    <text evidence="7">The sequence shown here is derived from an EMBL/GenBank/DDBJ whole genome shotgun (WGS) entry which is preliminary data.</text>
</comment>
<dbReference type="OrthoDB" id="5963193at2759"/>
<keyword evidence="3 6" id="KW-0812">Transmembrane</keyword>
<keyword evidence="4 6" id="KW-1133">Transmembrane helix</keyword>
<dbReference type="GO" id="GO:0016020">
    <property type="term" value="C:membrane"/>
    <property type="evidence" value="ECO:0007669"/>
    <property type="project" value="UniProtKB-SubCell"/>
</dbReference>
<evidence type="ECO:0000256" key="5">
    <source>
        <dbReference type="ARBA" id="ARBA00023136"/>
    </source>
</evidence>
<dbReference type="PANTHER" id="PTHR10383:SF23">
    <property type="entry name" value="SERINC-DOMAIN CONTAINING SERINE AND SPHINGOLIPID BIOSYNTHESIS PROTEIN"/>
    <property type="match status" value="1"/>
</dbReference>
<evidence type="ECO:0000256" key="3">
    <source>
        <dbReference type="ARBA" id="ARBA00022692"/>
    </source>
</evidence>
<feature type="transmembrane region" description="Helical" evidence="6">
    <location>
        <begin position="46"/>
        <end position="63"/>
    </location>
</feature>
<feature type="transmembrane region" description="Helical" evidence="6">
    <location>
        <begin position="140"/>
        <end position="161"/>
    </location>
</feature>
<dbReference type="Pfam" id="PF03348">
    <property type="entry name" value="Serinc"/>
    <property type="match status" value="1"/>
</dbReference>
<gene>
    <name evidence="7" type="ORF">FRX31_014330</name>
</gene>
<keyword evidence="5 6" id="KW-0472">Membrane</keyword>
<dbReference type="EMBL" id="JABWDY010016460">
    <property type="protein sequence ID" value="KAF5196083.1"/>
    <property type="molecule type" value="Genomic_DNA"/>
</dbReference>
<evidence type="ECO:0000313" key="8">
    <source>
        <dbReference type="Proteomes" id="UP000554482"/>
    </source>
</evidence>
<keyword evidence="8" id="KW-1185">Reference proteome</keyword>
<sequence>MGDPLEVVDIRPINSELVPVKESPVNATWKNFECSTERKKSLQARYVYGFIFLLTNLLAWLIRDYGHKIFPKLHYLKACGVGGLECSHTNGVLRGASFLFCQRGFFVSIFFFLMFLTTLKTGKLYEARNAWHSRWWTIKFVLMFISLTFPFFCPSLFIQYYGEVARIGAG</sequence>
<name>A0A7J6WGH7_THATH</name>
<evidence type="ECO:0000256" key="6">
    <source>
        <dbReference type="SAM" id="Phobius"/>
    </source>
</evidence>
<reference evidence="7 8" key="1">
    <citation type="submission" date="2020-06" db="EMBL/GenBank/DDBJ databases">
        <title>Transcriptomic and genomic resources for Thalictrum thalictroides and T. hernandezii: Facilitating candidate gene discovery in an emerging model plant lineage.</title>
        <authorList>
            <person name="Arias T."/>
            <person name="Riano-Pachon D.M."/>
            <person name="Di Stilio V.S."/>
        </authorList>
    </citation>
    <scope>NUCLEOTIDE SEQUENCE [LARGE SCALE GENOMIC DNA]</scope>
    <source>
        <strain evidence="8">cv. WT478/WT964</strain>
        <tissue evidence="7">Leaves</tissue>
    </source>
</reference>
<evidence type="ECO:0000256" key="4">
    <source>
        <dbReference type="ARBA" id="ARBA00022989"/>
    </source>
</evidence>
<dbReference type="InterPro" id="IPR005016">
    <property type="entry name" value="TDE1/TMS"/>
</dbReference>
<feature type="transmembrane region" description="Helical" evidence="6">
    <location>
        <begin position="97"/>
        <end position="119"/>
    </location>
</feature>
<accession>A0A7J6WGH7</accession>
<organism evidence="7 8">
    <name type="scientific">Thalictrum thalictroides</name>
    <name type="common">Rue-anemone</name>
    <name type="synonym">Anemone thalictroides</name>
    <dbReference type="NCBI Taxonomy" id="46969"/>
    <lineage>
        <taxon>Eukaryota</taxon>
        <taxon>Viridiplantae</taxon>
        <taxon>Streptophyta</taxon>
        <taxon>Embryophyta</taxon>
        <taxon>Tracheophyta</taxon>
        <taxon>Spermatophyta</taxon>
        <taxon>Magnoliopsida</taxon>
        <taxon>Ranunculales</taxon>
        <taxon>Ranunculaceae</taxon>
        <taxon>Thalictroideae</taxon>
        <taxon>Thalictrum</taxon>
    </lineage>
</organism>
<evidence type="ECO:0000256" key="2">
    <source>
        <dbReference type="ARBA" id="ARBA00006665"/>
    </source>
</evidence>
<comment type="similarity">
    <text evidence="2">Belongs to the TDE1 family.</text>
</comment>
<comment type="subcellular location">
    <subcellularLocation>
        <location evidence="1">Membrane</location>
        <topology evidence="1">Multi-pass membrane protein</topology>
    </subcellularLocation>
</comment>
<proteinExistence type="inferred from homology"/>
<protein>
    <submittedName>
        <fullName evidence="7">Serinc-domain containing serine and sphingolipid biosynthesis protein</fullName>
    </submittedName>
</protein>
<evidence type="ECO:0000313" key="7">
    <source>
        <dbReference type="EMBL" id="KAF5196083.1"/>
    </source>
</evidence>
<dbReference type="Proteomes" id="UP000554482">
    <property type="component" value="Unassembled WGS sequence"/>
</dbReference>